<feature type="region of interest" description="Disordered" evidence="1">
    <location>
        <begin position="1"/>
        <end position="59"/>
    </location>
</feature>
<feature type="compositionally biased region" description="Polar residues" evidence="1">
    <location>
        <begin position="1"/>
        <end position="23"/>
    </location>
</feature>
<evidence type="ECO:0000313" key="5">
    <source>
        <dbReference type="Proteomes" id="UP000602510"/>
    </source>
</evidence>
<proteinExistence type="predicted"/>
<gene>
    <name evidence="2" type="ORF">GN244_ATG17060</name>
    <name evidence="4" type="ORF">GN958_ATG14955</name>
    <name evidence="3" type="ORF">GN958_ATG20461</name>
</gene>
<evidence type="ECO:0000313" key="2">
    <source>
        <dbReference type="EMBL" id="KAF4031184.1"/>
    </source>
</evidence>
<comment type="caution">
    <text evidence="2">The sequence shown here is derived from an EMBL/GenBank/DDBJ whole genome shotgun (WGS) entry which is preliminary data.</text>
</comment>
<dbReference type="Proteomes" id="UP000602510">
    <property type="component" value="Unassembled WGS sequence"/>
</dbReference>
<evidence type="ECO:0000313" key="3">
    <source>
        <dbReference type="EMBL" id="KAF4130337.1"/>
    </source>
</evidence>
<evidence type="ECO:0000256" key="1">
    <source>
        <dbReference type="SAM" id="MobiDB-lite"/>
    </source>
</evidence>
<protein>
    <submittedName>
        <fullName evidence="2">Uncharacterized protein</fullName>
    </submittedName>
</protein>
<dbReference type="EMBL" id="WSZM01000603">
    <property type="protein sequence ID" value="KAF4031184.1"/>
    <property type="molecule type" value="Genomic_DNA"/>
</dbReference>
<dbReference type="EMBL" id="JAACNO010002045">
    <property type="protein sequence ID" value="KAF4135854.1"/>
    <property type="molecule type" value="Genomic_DNA"/>
</dbReference>
<reference evidence="2" key="1">
    <citation type="submission" date="2020-04" db="EMBL/GenBank/DDBJ databases">
        <title>Hybrid Assembly of Korean Phytophthora infestans isolates.</title>
        <authorList>
            <person name="Prokchorchik M."/>
            <person name="Lee Y."/>
            <person name="Seo J."/>
            <person name="Cho J.-H."/>
            <person name="Park Y.-E."/>
            <person name="Jang D.-C."/>
            <person name="Im J.-S."/>
            <person name="Choi J.-G."/>
            <person name="Park H.-J."/>
            <person name="Lee G.-B."/>
            <person name="Lee Y.-G."/>
            <person name="Hong S.-Y."/>
            <person name="Cho K."/>
            <person name="Sohn K.H."/>
        </authorList>
    </citation>
    <scope>NUCLEOTIDE SEQUENCE</scope>
    <source>
        <strain evidence="2">KR_1_A1</strain>
        <strain evidence="3">KR_2_A2</strain>
    </source>
</reference>
<sequence length="59" mass="6525">MTITTKWDNIFNSETTPTKTSSTDDGETACAKTRSSTASSNTSLPLRKDKVYPRLRAQN</sequence>
<keyword evidence="5" id="KW-1185">Reference proteome</keyword>
<name>A0A833SS57_PHYIN</name>
<organism evidence="2 5">
    <name type="scientific">Phytophthora infestans</name>
    <name type="common">Potato late blight agent</name>
    <name type="synonym">Botrytis infestans</name>
    <dbReference type="NCBI Taxonomy" id="4787"/>
    <lineage>
        <taxon>Eukaryota</taxon>
        <taxon>Sar</taxon>
        <taxon>Stramenopiles</taxon>
        <taxon>Oomycota</taxon>
        <taxon>Peronosporomycetes</taxon>
        <taxon>Peronosporales</taxon>
        <taxon>Peronosporaceae</taxon>
        <taxon>Phytophthora</taxon>
    </lineage>
</organism>
<dbReference type="AlphaFoldDB" id="A0A833SS57"/>
<dbReference type="EMBL" id="JAACNO010002857">
    <property type="protein sequence ID" value="KAF4130337.1"/>
    <property type="molecule type" value="Genomic_DNA"/>
</dbReference>
<accession>A0A833SS57</accession>
<evidence type="ECO:0000313" key="4">
    <source>
        <dbReference type="EMBL" id="KAF4135854.1"/>
    </source>
</evidence>
<dbReference type="Proteomes" id="UP000704712">
    <property type="component" value="Unassembled WGS sequence"/>
</dbReference>
<feature type="compositionally biased region" description="Polar residues" evidence="1">
    <location>
        <begin position="33"/>
        <end position="44"/>
    </location>
</feature>